<dbReference type="AlphaFoldDB" id="A0A6J7LFH2"/>
<protein>
    <submittedName>
        <fullName evidence="2">Unannotated protein</fullName>
    </submittedName>
</protein>
<name>A0A6J7LFH2_9ZZZZ</name>
<feature type="coiled-coil region" evidence="1">
    <location>
        <begin position="260"/>
        <end position="315"/>
    </location>
</feature>
<evidence type="ECO:0000313" key="2">
    <source>
        <dbReference type="EMBL" id="CAB4965872.1"/>
    </source>
</evidence>
<gene>
    <name evidence="2" type="ORF">UFOPK3879_01130</name>
</gene>
<keyword evidence="1" id="KW-0175">Coiled coil</keyword>
<organism evidence="2">
    <name type="scientific">freshwater metagenome</name>
    <dbReference type="NCBI Taxonomy" id="449393"/>
    <lineage>
        <taxon>unclassified sequences</taxon>
        <taxon>metagenomes</taxon>
        <taxon>ecological metagenomes</taxon>
    </lineage>
</organism>
<evidence type="ECO:0000256" key="1">
    <source>
        <dbReference type="SAM" id="Coils"/>
    </source>
</evidence>
<reference evidence="2" key="1">
    <citation type="submission" date="2020-05" db="EMBL/GenBank/DDBJ databases">
        <authorList>
            <person name="Chiriac C."/>
            <person name="Salcher M."/>
            <person name="Ghai R."/>
            <person name="Kavagutti S V."/>
        </authorList>
    </citation>
    <scope>NUCLEOTIDE SEQUENCE</scope>
</reference>
<dbReference type="EMBL" id="CAFBNR010000059">
    <property type="protein sequence ID" value="CAB4965872.1"/>
    <property type="molecule type" value="Genomic_DNA"/>
</dbReference>
<accession>A0A6J7LFH2</accession>
<proteinExistence type="predicted"/>
<sequence length="467" mass="51797">MRIRVRQSPDDEVFRAEISETFKATGSGRTTTITIAPHRGQLVFDVRMRHISGKDSVVPRRPAEVPPKALLQLCSEISQLIEVYDAERRIAPVVRTISTTDDGQALGADSLDALSRRLPIIIEYTAGKNLEASLTAQLAHDLLGIAHIAHVTTPDALKAFNAYCGAQTLSEQYITIMWPQPVKPTVIATSQPKREQIAAMIIDAATLQPELPNQAPPRAALGRQVQSPVATETNTGADIASLKKTIDLLYKQIDEKQFHIDQLDELLAESDEQNDALVDDLEERETQVDELTADNTRLRENIDAIILQKLDLEAELDRKAPGAIPRTVLDAAHKASKECRNLVFLKSAFETADVLQGPDPVRLLSDLKKLDLVVQAWRSNKFSSSAGLGSYMRDEYNLDYVPNIARDTAQKHAAYYTVTYEGKPVLLGAHLRRGKNRSLIRIYMYVDNANKTIVIGKIDDHGPDRTS</sequence>